<evidence type="ECO:0000313" key="3">
    <source>
        <dbReference type="Proteomes" id="UP000054197"/>
    </source>
</evidence>
<protein>
    <submittedName>
        <fullName evidence="2">Uncharacterized protein</fullName>
    </submittedName>
</protein>
<sequence>MITGNIFPGYAIDLVTHLANQNTKPAEKPKSPDNDPMMQNLPPKPKPSRSSLDSLGRGFEL</sequence>
<dbReference type="AlphaFoldDB" id="A0A0W0I0M3"/>
<accession>A0A0W0I0M3</accession>
<comment type="caution">
    <text evidence="2">The sequence shown here is derived from an EMBL/GenBank/DDBJ whole genome shotgun (WGS) entry which is preliminary data.</text>
</comment>
<feature type="region of interest" description="Disordered" evidence="1">
    <location>
        <begin position="21"/>
        <end position="61"/>
    </location>
</feature>
<evidence type="ECO:0000313" key="2">
    <source>
        <dbReference type="EMBL" id="KTB66354.1"/>
    </source>
</evidence>
<dbReference type="RefSeq" id="WP_058420046.1">
    <property type="nucleotide sequence ID" value="NZ_LKEF01000015.1"/>
</dbReference>
<organism evidence="2 3">
    <name type="scientific">Pseudomonas fluorescens ICMP 11288</name>
    <dbReference type="NCBI Taxonomy" id="1198309"/>
    <lineage>
        <taxon>Bacteria</taxon>
        <taxon>Pseudomonadati</taxon>
        <taxon>Pseudomonadota</taxon>
        <taxon>Gammaproteobacteria</taxon>
        <taxon>Pseudomonadales</taxon>
        <taxon>Pseudomonadaceae</taxon>
        <taxon>Pseudomonas</taxon>
    </lineage>
</organism>
<dbReference type="Proteomes" id="UP000054197">
    <property type="component" value="Unassembled WGS sequence"/>
</dbReference>
<proteinExistence type="predicted"/>
<dbReference type="EMBL" id="LKEF01000015">
    <property type="protein sequence ID" value="KTB66354.1"/>
    <property type="molecule type" value="Genomic_DNA"/>
</dbReference>
<gene>
    <name evidence="2" type="ORF">AO063_26085</name>
</gene>
<evidence type="ECO:0000256" key="1">
    <source>
        <dbReference type="SAM" id="MobiDB-lite"/>
    </source>
</evidence>
<name>A0A0W0I0M3_PSEFL</name>
<reference evidence="2 3" key="1">
    <citation type="submission" date="2015-09" db="EMBL/GenBank/DDBJ databases">
        <title>Genome sequence of ICMP 11288.</title>
        <authorList>
            <person name="Visnovsky S."/>
            <person name="Lu A."/>
            <person name="Panda P."/>
            <person name="Pitman A."/>
        </authorList>
    </citation>
    <scope>NUCLEOTIDE SEQUENCE [LARGE SCALE GENOMIC DNA]</scope>
    <source>
        <strain evidence="2 3">ICMP 11288</strain>
    </source>
</reference>